<dbReference type="EMBL" id="QTSX02002846">
    <property type="protein sequence ID" value="KAJ9074807.1"/>
    <property type="molecule type" value="Genomic_DNA"/>
</dbReference>
<protein>
    <submittedName>
        <fullName evidence="1">Uncharacterized protein</fullName>
    </submittedName>
</protein>
<comment type="caution">
    <text evidence="1">The sequence shown here is derived from an EMBL/GenBank/DDBJ whole genome shotgun (WGS) entry which is preliminary data.</text>
</comment>
<accession>A0ACC2TKM8</accession>
<name>A0ACC2TKM8_9FUNG</name>
<evidence type="ECO:0000313" key="1">
    <source>
        <dbReference type="EMBL" id="KAJ9074807.1"/>
    </source>
</evidence>
<sequence length="55" mass="6168">MNPSTLVAIITGFVVIAAPSCRQGPLIRRTSAYSTISALRLKNQSHKDKYSRRRH</sequence>
<gene>
    <name evidence="1" type="ORF">DSO57_1002654</name>
</gene>
<organism evidence="1 2">
    <name type="scientific">Entomophthora muscae</name>
    <dbReference type="NCBI Taxonomy" id="34485"/>
    <lineage>
        <taxon>Eukaryota</taxon>
        <taxon>Fungi</taxon>
        <taxon>Fungi incertae sedis</taxon>
        <taxon>Zoopagomycota</taxon>
        <taxon>Entomophthoromycotina</taxon>
        <taxon>Entomophthoromycetes</taxon>
        <taxon>Entomophthorales</taxon>
        <taxon>Entomophthoraceae</taxon>
        <taxon>Entomophthora</taxon>
    </lineage>
</organism>
<reference evidence="1" key="1">
    <citation type="submission" date="2022-04" db="EMBL/GenBank/DDBJ databases">
        <title>Genome of the entomopathogenic fungus Entomophthora muscae.</title>
        <authorList>
            <person name="Elya C."/>
            <person name="Lovett B.R."/>
            <person name="Lee E."/>
            <person name="Macias A.M."/>
            <person name="Hajek A.E."/>
            <person name="De Bivort B.L."/>
            <person name="Kasson M.T."/>
            <person name="De Fine Licht H.H."/>
            <person name="Stajich J.E."/>
        </authorList>
    </citation>
    <scope>NUCLEOTIDE SEQUENCE</scope>
    <source>
        <strain evidence="1">Berkeley</strain>
    </source>
</reference>
<proteinExistence type="predicted"/>
<dbReference type="Proteomes" id="UP001165960">
    <property type="component" value="Unassembled WGS sequence"/>
</dbReference>
<evidence type="ECO:0000313" key="2">
    <source>
        <dbReference type="Proteomes" id="UP001165960"/>
    </source>
</evidence>
<keyword evidence="2" id="KW-1185">Reference proteome</keyword>